<keyword evidence="5" id="KW-1185">Reference proteome</keyword>
<gene>
    <name evidence="4" type="primary">oprM</name>
    <name evidence="4" type="ORF">BROFUL_02854</name>
</gene>
<comment type="subcellular location">
    <subcellularLocation>
        <location evidence="2">Cell membrane</location>
        <topology evidence="2">Lipid-anchor</topology>
    </subcellularLocation>
</comment>
<dbReference type="PROSITE" id="PS51257">
    <property type="entry name" value="PROKAR_LIPOPROTEIN"/>
    <property type="match status" value="1"/>
</dbReference>
<dbReference type="NCBIfam" id="TIGR01845">
    <property type="entry name" value="outer_NodT"/>
    <property type="match status" value="1"/>
</dbReference>
<organism evidence="4 5">
    <name type="scientific">Candidatus Brocadia fulgida</name>
    <dbReference type="NCBI Taxonomy" id="380242"/>
    <lineage>
        <taxon>Bacteria</taxon>
        <taxon>Pseudomonadati</taxon>
        <taxon>Planctomycetota</taxon>
        <taxon>Candidatus Brocadiia</taxon>
        <taxon>Candidatus Brocadiales</taxon>
        <taxon>Candidatus Brocadiaceae</taxon>
        <taxon>Candidatus Brocadia</taxon>
    </lineage>
</organism>
<protein>
    <submittedName>
        <fullName evidence="4">Multicomponent efflux pump (Outer membrane subunit, RND family of ABC transporter)</fullName>
    </submittedName>
</protein>
<dbReference type="GO" id="GO:0015562">
    <property type="term" value="F:efflux transmembrane transporter activity"/>
    <property type="evidence" value="ECO:0007669"/>
    <property type="project" value="InterPro"/>
</dbReference>
<name>A0A0M2US22_9BACT</name>
<feature type="region of interest" description="Disordered" evidence="3">
    <location>
        <begin position="515"/>
        <end position="534"/>
    </location>
</feature>
<evidence type="ECO:0000256" key="2">
    <source>
        <dbReference type="RuleBase" id="RU362097"/>
    </source>
</evidence>
<evidence type="ECO:0000313" key="5">
    <source>
        <dbReference type="Proteomes" id="UP000034954"/>
    </source>
</evidence>
<dbReference type="PANTHER" id="PTHR30203:SF31">
    <property type="entry name" value="RND EFFLUX SYSTEM, OUTER MEMBRANE LIPOPROTEIN, NODT"/>
    <property type="match status" value="1"/>
</dbReference>
<keyword evidence="2" id="KW-0564">Palmitate</keyword>
<accession>A0A0M2US22</accession>
<dbReference type="SUPFAM" id="SSF56954">
    <property type="entry name" value="Outer membrane efflux proteins (OEP)"/>
    <property type="match status" value="1"/>
</dbReference>
<comment type="caution">
    <text evidence="4">The sequence shown here is derived from an EMBL/GenBank/DDBJ whole genome shotgun (WGS) entry which is preliminary data.</text>
</comment>
<comment type="similarity">
    <text evidence="1 2">Belongs to the outer membrane factor (OMF) (TC 1.B.17) family.</text>
</comment>
<sequence>MRSHNDTKPEMHRGDWVITGAVLLLTMVVTLSGCAVGPDFVKPEARVQESWSEKGDSRVATQTAVDSQWWKVFQDPTFDQLIKLACQQNLPLQITGLRILEARARLGIAIGRQFPQQQEVFGGVTREEISDNAPNSSFRDQNYLDYQVGFDAVWELDFWGKFRRDVQAAHATLISSEADYDDALVSLTAEVARTYTVIRTFEVLIELTRKNAKVQEEGLEIAESRFRNGVNTELDVAQARTLLESTRASIPTLQSGLRQAQNALSTLLGQPPGAIEAVLDGHKGIPTAPAEVAISVPAELLRRRPDIRSAELSAAAQCARIGIAKADLYPSFSLLGEIGFQSSSEGGVQSNRADLDNLFDSSSFYYAFGPQVKLPFFNYGRIENNVRVQDARFQQLLVNYKNTVLRAAQESEDALIGFLKAQEATAFVQNSAHAAQRSVEIALIQYREGAVDYQRVLDTQRALLQEEIRLAETRSSIATNLIALYKALGGGWELRQGQSVISESMQAEMQKRTDWGKLLPPPSPKPENLNPLPARDVPIIKNLTGDDFCR</sequence>
<dbReference type="PANTHER" id="PTHR30203">
    <property type="entry name" value="OUTER MEMBRANE CATION EFFLUX PROTEIN"/>
    <property type="match status" value="1"/>
</dbReference>
<keyword evidence="2" id="KW-1134">Transmembrane beta strand</keyword>
<dbReference type="Proteomes" id="UP000034954">
    <property type="component" value="Unassembled WGS sequence"/>
</dbReference>
<dbReference type="EMBL" id="LAQJ01000269">
    <property type="protein sequence ID" value="KKO18445.1"/>
    <property type="molecule type" value="Genomic_DNA"/>
</dbReference>
<keyword evidence="2" id="KW-0449">Lipoprotein</keyword>
<reference evidence="4 5" key="1">
    <citation type="journal article" date="2013" name="BMC Microbiol.">
        <title>Identification of the type II cytochrome c maturation pathway in anammox bacteria by comparative genomics.</title>
        <authorList>
            <person name="Ferousi C."/>
            <person name="Speth D.R."/>
            <person name="Reimann J."/>
            <person name="Op den Camp H.J."/>
            <person name="Allen J.W."/>
            <person name="Keltjens J.T."/>
            <person name="Jetten M.S."/>
        </authorList>
    </citation>
    <scope>NUCLEOTIDE SEQUENCE [LARGE SCALE GENOMIC DNA]</scope>
    <source>
        <strain evidence="4">RU1</strain>
    </source>
</reference>
<evidence type="ECO:0000256" key="1">
    <source>
        <dbReference type="ARBA" id="ARBA00007613"/>
    </source>
</evidence>
<dbReference type="Gene3D" id="1.20.1600.10">
    <property type="entry name" value="Outer membrane efflux proteins (OEP)"/>
    <property type="match status" value="1"/>
</dbReference>
<dbReference type="Gene3D" id="2.20.200.10">
    <property type="entry name" value="Outer membrane efflux proteins (OEP)"/>
    <property type="match status" value="1"/>
</dbReference>
<keyword evidence="2" id="KW-0812">Transmembrane</keyword>
<dbReference type="GO" id="GO:0005886">
    <property type="term" value="C:plasma membrane"/>
    <property type="evidence" value="ECO:0007669"/>
    <property type="project" value="UniProtKB-SubCell"/>
</dbReference>
<dbReference type="InterPro" id="IPR003423">
    <property type="entry name" value="OMP_efflux"/>
</dbReference>
<proteinExistence type="inferred from homology"/>
<keyword evidence="2" id="KW-0472">Membrane</keyword>
<evidence type="ECO:0000256" key="3">
    <source>
        <dbReference type="SAM" id="MobiDB-lite"/>
    </source>
</evidence>
<dbReference type="Pfam" id="PF02321">
    <property type="entry name" value="OEP"/>
    <property type="match status" value="2"/>
</dbReference>
<dbReference type="InterPro" id="IPR010131">
    <property type="entry name" value="MdtP/NodT-like"/>
</dbReference>
<evidence type="ECO:0000313" key="4">
    <source>
        <dbReference type="EMBL" id="KKO18445.1"/>
    </source>
</evidence>
<dbReference type="AlphaFoldDB" id="A0A0M2US22"/>